<dbReference type="AlphaFoldDB" id="A0A2S7T0W7"/>
<dbReference type="RefSeq" id="WP_105037733.1">
    <property type="nucleotide sequence ID" value="NZ_PPSL01000001.1"/>
</dbReference>
<organism evidence="1 2">
    <name type="scientific">Flavipsychrobacter stenotrophus</name>
    <dbReference type="NCBI Taxonomy" id="2077091"/>
    <lineage>
        <taxon>Bacteria</taxon>
        <taxon>Pseudomonadati</taxon>
        <taxon>Bacteroidota</taxon>
        <taxon>Chitinophagia</taxon>
        <taxon>Chitinophagales</taxon>
        <taxon>Chitinophagaceae</taxon>
        <taxon>Flavipsychrobacter</taxon>
    </lineage>
</organism>
<gene>
    <name evidence="1" type="ORF">CJD36_003650</name>
</gene>
<comment type="caution">
    <text evidence="1">The sequence shown here is derived from an EMBL/GenBank/DDBJ whole genome shotgun (WGS) entry which is preliminary data.</text>
</comment>
<evidence type="ECO:0000313" key="1">
    <source>
        <dbReference type="EMBL" id="PQJ12849.1"/>
    </source>
</evidence>
<accession>A0A2S7T0W7</accession>
<protein>
    <submittedName>
        <fullName evidence="1">Uncharacterized protein</fullName>
    </submittedName>
</protein>
<evidence type="ECO:0000313" key="2">
    <source>
        <dbReference type="Proteomes" id="UP000239872"/>
    </source>
</evidence>
<sequence>MKHFGIKSEIKAEIYRQYSSVVDFLEKNPELNVSESGICQRLDPTRGCNLTKLMPIVSALKMQLALKRG</sequence>
<dbReference type="EMBL" id="PPSL01000001">
    <property type="protein sequence ID" value="PQJ12849.1"/>
    <property type="molecule type" value="Genomic_DNA"/>
</dbReference>
<name>A0A2S7T0W7_9BACT</name>
<proteinExistence type="predicted"/>
<keyword evidence="2" id="KW-1185">Reference proteome</keyword>
<reference evidence="1 2" key="1">
    <citation type="submission" date="2018-01" db="EMBL/GenBank/DDBJ databases">
        <title>A novel member of the phylum Bacteroidetes isolated from glacier ice.</title>
        <authorList>
            <person name="Liu Q."/>
            <person name="Xin Y.-H."/>
        </authorList>
    </citation>
    <scope>NUCLEOTIDE SEQUENCE [LARGE SCALE GENOMIC DNA]</scope>
    <source>
        <strain evidence="1 2">RB1R16</strain>
    </source>
</reference>
<dbReference type="Proteomes" id="UP000239872">
    <property type="component" value="Unassembled WGS sequence"/>
</dbReference>